<keyword evidence="1" id="KW-1133">Transmembrane helix</keyword>
<reference evidence="2 3" key="1">
    <citation type="submission" date="2017-06" db="EMBL/GenBank/DDBJ databases">
        <authorList>
            <consortium name="Pathogen Informatics"/>
        </authorList>
    </citation>
    <scope>NUCLEOTIDE SEQUENCE [LARGE SCALE GENOMIC DNA]</scope>
    <source>
        <strain evidence="2 3">NCTC13490</strain>
    </source>
</reference>
<dbReference type="RefSeq" id="WP_157727420.1">
    <property type="nucleotide sequence ID" value="NZ_LT906465.1"/>
</dbReference>
<evidence type="ECO:0000256" key="1">
    <source>
        <dbReference type="SAM" id="Phobius"/>
    </source>
</evidence>
<name>A0A239XUC9_9FLAO</name>
<dbReference type="KEGG" id="ctak:4412677_02424"/>
<dbReference type="EMBL" id="LT906465">
    <property type="protein sequence ID" value="SNV50599.1"/>
    <property type="molecule type" value="Genomic_DNA"/>
</dbReference>
<gene>
    <name evidence="2" type="ORF">SAMEA4412677_02424</name>
</gene>
<evidence type="ECO:0000313" key="3">
    <source>
        <dbReference type="Proteomes" id="UP000215196"/>
    </source>
</evidence>
<keyword evidence="1" id="KW-0472">Membrane</keyword>
<sequence length="47" mass="5418">MKITKREIIFFIAGILTMLIIESVYDWNGTKTAFQNGWNDGGKVLKR</sequence>
<keyword evidence="3" id="KW-1185">Reference proteome</keyword>
<dbReference type="AlphaFoldDB" id="A0A239XUC9"/>
<organism evidence="2 3">
    <name type="scientific">Chryseobacterium taklimakanense</name>
    <dbReference type="NCBI Taxonomy" id="536441"/>
    <lineage>
        <taxon>Bacteria</taxon>
        <taxon>Pseudomonadati</taxon>
        <taxon>Bacteroidota</taxon>
        <taxon>Flavobacteriia</taxon>
        <taxon>Flavobacteriales</taxon>
        <taxon>Weeksellaceae</taxon>
        <taxon>Chryseobacterium group</taxon>
        <taxon>Chryseobacterium</taxon>
    </lineage>
</organism>
<protein>
    <submittedName>
        <fullName evidence="2">Uncharacterized protein</fullName>
    </submittedName>
</protein>
<feature type="transmembrane region" description="Helical" evidence="1">
    <location>
        <begin position="7"/>
        <end position="25"/>
    </location>
</feature>
<accession>A0A239XUC9</accession>
<proteinExistence type="predicted"/>
<keyword evidence="1" id="KW-0812">Transmembrane</keyword>
<dbReference type="Proteomes" id="UP000215196">
    <property type="component" value="Chromosome 1"/>
</dbReference>
<evidence type="ECO:0000313" key="2">
    <source>
        <dbReference type="EMBL" id="SNV50599.1"/>
    </source>
</evidence>